<evidence type="ECO:0000313" key="2">
    <source>
        <dbReference type="Proteomes" id="UP000238322"/>
    </source>
</evidence>
<reference evidence="1 2" key="1">
    <citation type="submission" date="2018-02" db="EMBL/GenBank/DDBJ databases">
        <title>Comparative genomes isolates from brazilian mangrove.</title>
        <authorList>
            <person name="Araujo J.E."/>
            <person name="Taketani R.G."/>
            <person name="Silva M.C.P."/>
            <person name="Loureco M.V."/>
            <person name="Andreote F.D."/>
        </authorList>
    </citation>
    <scope>NUCLEOTIDE SEQUENCE [LARGE SCALE GENOMIC DNA]</scope>
    <source>
        <strain evidence="1 2">Hex-1 MGV</strain>
    </source>
</reference>
<comment type="caution">
    <text evidence="1">The sequence shown here is derived from an EMBL/GenBank/DDBJ whole genome shotgun (WGS) entry which is preliminary data.</text>
</comment>
<gene>
    <name evidence="1" type="ORF">C5Y83_28365</name>
</gene>
<organism evidence="1 2">
    <name type="scientific">Blastopirellula marina</name>
    <dbReference type="NCBI Taxonomy" id="124"/>
    <lineage>
        <taxon>Bacteria</taxon>
        <taxon>Pseudomonadati</taxon>
        <taxon>Planctomycetota</taxon>
        <taxon>Planctomycetia</taxon>
        <taxon>Pirellulales</taxon>
        <taxon>Pirellulaceae</taxon>
        <taxon>Blastopirellula</taxon>
    </lineage>
</organism>
<sequence length="89" mass="10228">MTFSSSQVDDVLSRSCEAPRVQTRVDLKELQAACQLGKIHDQTIDSRKNWPHNDHLGRLLVVHKWQENEQPPHSGTGVIRRWRSVLICS</sequence>
<dbReference type="AlphaFoldDB" id="A0A2S8F8N3"/>
<dbReference type="EMBL" id="PUHY01000016">
    <property type="protein sequence ID" value="PQO28526.1"/>
    <property type="molecule type" value="Genomic_DNA"/>
</dbReference>
<accession>A0A2S8F8N3</accession>
<dbReference type="Proteomes" id="UP000238322">
    <property type="component" value="Unassembled WGS sequence"/>
</dbReference>
<evidence type="ECO:0000313" key="1">
    <source>
        <dbReference type="EMBL" id="PQO28526.1"/>
    </source>
</evidence>
<name>A0A2S8F8N3_9BACT</name>
<protein>
    <submittedName>
        <fullName evidence="1">Uncharacterized protein</fullName>
    </submittedName>
</protein>
<proteinExistence type="predicted"/>